<dbReference type="Gene3D" id="3.30.1330.10">
    <property type="entry name" value="PurM-like, N-terminal domain"/>
    <property type="match status" value="1"/>
</dbReference>
<comment type="caution">
    <text evidence="2">The sequence shown here is derived from an EMBL/GenBank/DDBJ whole genome shotgun (WGS) entry which is preliminary data.</text>
</comment>
<evidence type="ECO:0000259" key="1">
    <source>
        <dbReference type="Pfam" id="PF00586"/>
    </source>
</evidence>
<dbReference type="PANTHER" id="PTHR30270">
    <property type="entry name" value="THIAMINE-MONOPHOSPHATE KINASE"/>
    <property type="match status" value="1"/>
</dbReference>
<dbReference type="SUPFAM" id="SSF55326">
    <property type="entry name" value="PurM N-terminal domain-like"/>
    <property type="match status" value="1"/>
</dbReference>
<proteinExistence type="predicted"/>
<dbReference type="AlphaFoldDB" id="A0A7J2U2W6"/>
<reference evidence="2" key="1">
    <citation type="journal article" date="2020" name="mSystems">
        <title>Genome- and Community-Level Interaction Insights into Carbon Utilization and Element Cycling Functions of Hydrothermarchaeota in Hydrothermal Sediment.</title>
        <authorList>
            <person name="Zhou Z."/>
            <person name="Liu Y."/>
            <person name="Xu W."/>
            <person name="Pan J."/>
            <person name="Luo Z.H."/>
            <person name="Li M."/>
        </authorList>
    </citation>
    <scope>NUCLEOTIDE SEQUENCE [LARGE SCALE GENOMIC DNA]</scope>
    <source>
        <strain evidence="2">SpSt-125</strain>
    </source>
</reference>
<dbReference type="Gene3D" id="3.90.650.10">
    <property type="entry name" value="PurM-like C-terminal domain"/>
    <property type="match status" value="1"/>
</dbReference>
<name>A0A7J2U2W6_9CREN</name>
<evidence type="ECO:0000313" key="2">
    <source>
        <dbReference type="EMBL" id="HEM66647.1"/>
    </source>
</evidence>
<gene>
    <name evidence="2" type="ORF">ENO26_03615</name>
</gene>
<dbReference type="Pfam" id="PF00586">
    <property type="entry name" value="AIRS"/>
    <property type="match status" value="1"/>
</dbReference>
<organism evidence="2">
    <name type="scientific">Ignisphaera aggregans</name>
    <dbReference type="NCBI Taxonomy" id="334771"/>
    <lineage>
        <taxon>Archaea</taxon>
        <taxon>Thermoproteota</taxon>
        <taxon>Thermoprotei</taxon>
        <taxon>Desulfurococcales</taxon>
        <taxon>Desulfurococcaceae</taxon>
        <taxon>Ignisphaera</taxon>
    </lineage>
</organism>
<accession>A0A7J2U2W6</accession>
<dbReference type="InterPro" id="IPR036676">
    <property type="entry name" value="PurM-like_C_sf"/>
</dbReference>
<feature type="domain" description="PurM-like N-terminal" evidence="1">
    <location>
        <begin position="28"/>
        <end position="136"/>
    </location>
</feature>
<dbReference type="GO" id="GO:0009030">
    <property type="term" value="F:thiamine-phosphate kinase activity"/>
    <property type="evidence" value="ECO:0007669"/>
    <property type="project" value="InterPro"/>
</dbReference>
<dbReference type="InterPro" id="IPR016188">
    <property type="entry name" value="PurM-like_N"/>
</dbReference>
<dbReference type="InterPro" id="IPR006283">
    <property type="entry name" value="ThiL-like"/>
</dbReference>
<dbReference type="EMBL" id="DSEU01000024">
    <property type="protein sequence ID" value="HEM66647.1"/>
    <property type="molecule type" value="Genomic_DNA"/>
</dbReference>
<dbReference type="SUPFAM" id="SSF56042">
    <property type="entry name" value="PurM C-terminal domain-like"/>
    <property type="match status" value="1"/>
</dbReference>
<sequence length="325" mass="36042">MTSNLDEIVKKLAKKVKRHPKTLLTWFDDAGAIKVGDRYIAVKVDGFAASRALYPWCTFRDFGFRGVTGAVSDVIAKGCKPAVYAVSIGVKPEHIELIEDIFSGVEEAVNLYGGYIENMDTNVGYDDWIDIFVIGECSTQPIQRHAKPLDIVAIPRRLGLSVVAYIEYVEKRAPSFEEVKEFSCRPRACTEIASIVEECRACIDGSIDISDTFAEALQQLSEVSNAGLYINQKPSNMLHHLAISYAESRGVDLMTVTLASNEEYIPILVVKPGYEEHVIELLRKKGLEPILIGFATHQKSVSWLGKPVPKTIWDYASGTITHIST</sequence>
<dbReference type="InterPro" id="IPR036921">
    <property type="entry name" value="PurM-like_N_sf"/>
</dbReference>
<protein>
    <recommendedName>
        <fullName evidence="1">PurM-like N-terminal domain-containing protein</fullName>
    </recommendedName>
</protein>
<dbReference type="GO" id="GO:0009228">
    <property type="term" value="P:thiamine biosynthetic process"/>
    <property type="evidence" value="ECO:0007669"/>
    <property type="project" value="InterPro"/>
</dbReference>
<dbReference type="PANTHER" id="PTHR30270:SF0">
    <property type="entry name" value="THIAMINE-MONOPHOSPHATE KINASE"/>
    <property type="match status" value="1"/>
</dbReference>